<evidence type="ECO:0000313" key="3">
    <source>
        <dbReference type="Proteomes" id="UP001567538"/>
    </source>
</evidence>
<proteinExistence type="predicted"/>
<protein>
    <submittedName>
        <fullName evidence="2">Uncharacterized protein</fullName>
    </submittedName>
</protein>
<evidence type="ECO:0000256" key="1">
    <source>
        <dbReference type="SAM" id="MobiDB-lite"/>
    </source>
</evidence>
<reference evidence="2 3" key="1">
    <citation type="submission" date="2024-06" db="EMBL/GenBank/DDBJ databases">
        <title>A chromosome level genome sequence of Diviner's sage (Salvia divinorum).</title>
        <authorList>
            <person name="Ford S.A."/>
            <person name="Ro D.-K."/>
            <person name="Ness R.W."/>
            <person name="Phillips M.A."/>
        </authorList>
    </citation>
    <scope>NUCLEOTIDE SEQUENCE [LARGE SCALE GENOMIC DNA]</scope>
    <source>
        <strain evidence="2">SAF-2024a</strain>
        <tissue evidence="2">Leaf</tissue>
    </source>
</reference>
<sequence>MIGLGDYFQSGGSGYGRVPRLRPGIFGRPRPGIFGTRPPTPLEIFKKSRPTRCCGKSGLPLPPPTIPRKMSIK</sequence>
<dbReference type="AlphaFoldDB" id="A0ABD1FRX5"/>
<comment type="caution">
    <text evidence="2">The sequence shown here is derived from an EMBL/GenBank/DDBJ whole genome shotgun (WGS) entry which is preliminary data.</text>
</comment>
<dbReference type="Proteomes" id="UP001567538">
    <property type="component" value="Unassembled WGS sequence"/>
</dbReference>
<dbReference type="EMBL" id="JBEAFC010000012">
    <property type="protein sequence ID" value="KAL1534589.1"/>
    <property type="molecule type" value="Genomic_DNA"/>
</dbReference>
<keyword evidence="3" id="KW-1185">Reference proteome</keyword>
<name>A0ABD1FRX5_SALDI</name>
<evidence type="ECO:0000313" key="2">
    <source>
        <dbReference type="EMBL" id="KAL1534589.1"/>
    </source>
</evidence>
<feature type="region of interest" description="Disordered" evidence="1">
    <location>
        <begin position="1"/>
        <end position="73"/>
    </location>
</feature>
<accession>A0ABD1FRX5</accession>
<organism evidence="2 3">
    <name type="scientific">Salvia divinorum</name>
    <name type="common">Maria pastora</name>
    <name type="synonym">Diviner's sage</name>
    <dbReference type="NCBI Taxonomy" id="28513"/>
    <lineage>
        <taxon>Eukaryota</taxon>
        <taxon>Viridiplantae</taxon>
        <taxon>Streptophyta</taxon>
        <taxon>Embryophyta</taxon>
        <taxon>Tracheophyta</taxon>
        <taxon>Spermatophyta</taxon>
        <taxon>Magnoliopsida</taxon>
        <taxon>eudicotyledons</taxon>
        <taxon>Gunneridae</taxon>
        <taxon>Pentapetalae</taxon>
        <taxon>asterids</taxon>
        <taxon>lamiids</taxon>
        <taxon>Lamiales</taxon>
        <taxon>Lamiaceae</taxon>
        <taxon>Nepetoideae</taxon>
        <taxon>Mentheae</taxon>
        <taxon>Salviinae</taxon>
        <taxon>Salvia</taxon>
        <taxon>Salvia subgen. Calosphace</taxon>
    </lineage>
</organism>
<gene>
    <name evidence="2" type="ORF">AAHA92_30753</name>
</gene>